<proteinExistence type="predicted"/>
<organism evidence="2 3">
    <name type="scientific">Dioszegia hungarica</name>
    <dbReference type="NCBI Taxonomy" id="4972"/>
    <lineage>
        <taxon>Eukaryota</taxon>
        <taxon>Fungi</taxon>
        <taxon>Dikarya</taxon>
        <taxon>Basidiomycota</taxon>
        <taxon>Agaricomycotina</taxon>
        <taxon>Tremellomycetes</taxon>
        <taxon>Tremellales</taxon>
        <taxon>Bulleribasidiaceae</taxon>
        <taxon>Dioszegia</taxon>
    </lineage>
</organism>
<evidence type="ECO:0000313" key="2">
    <source>
        <dbReference type="EMBL" id="KAI9633117.1"/>
    </source>
</evidence>
<dbReference type="GeneID" id="77730240"/>
<dbReference type="EMBL" id="JAKWFO010000012">
    <property type="protein sequence ID" value="KAI9633117.1"/>
    <property type="molecule type" value="Genomic_DNA"/>
</dbReference>
<evidence type="ECO:0000256" key="1">
    <source>
        <dbReference type="SAM" id="MobiDB-lite"/>
    </source>
</evidence>
<dbReference type="Proteomes" id="UP001164286">
    <property type="component" value="Unassembled WGS sequence"/>
</dbReference>
<protein>
    <submittedName>
        <fullName evidence="2">Uncharacterized protein</fullName>
    </submittedName>
</protein>
<evidence type="ECO:0000313" key="3">
    <source>
        <dbReference type="Proteomes" id="UP001164286"/>
    </source>
</evidence>
<gene>
    <name evidence="2" type="ORF">MKK02DRAFT_40281</name>
</gene>
<feature type="region of interest" description="Disordered" evidence="1">
    <location>
        <begin position="1"/>
        <end position="23"/>
    </location>
</feature>
<reference evidence="2" key="1">
    <citation type="journal article" date="2022" name="G3 (Bethesda)">
        <title>High quality genome of the basidiomycete yeast Dioszegia hungarica PDD-24b-2 isolated from cloud water.</title>
        <authorList>
            <person name="Jarrige D."/>
            <person name="Haridas S."/>
            <person name="Bleykasten-Grosshans C."/>
            <person name="Joly M."/>
            <person name="Nadalig T."/>
            <person name="Sancelme M."/>
            <person name="Vuilleumier S."/>
            <person name="Grigoriev I.V."/>
            <person name="Amato P."/>
            <person name="Bringel F."/>
        </authorList>
    </citation>
    <scope>NUCLEOTIDE SEQUENCE</scope>
    <source>
        <strain evidence="2">PDD-24b-2</strain>
    </source>
</reference>
<comment type="caution">
    <text evidence="2">The sequence shown here is derived from an EMBL/GenBank/DDBJ whole genome shotgun (WGS) entry which is preliminary data.</text>
</comment>
<dbReference type="RefSeq" id="XP_052942894.1">
    <property type="nucleotide sequence ID" value="XM_053091035.1"/>
</dbReference>
<accession>A0AA38LQD0</accession>
<dbReference type="AlphaFoldDB" id="A0AA38LQD0"/>
<name>A0AA38LQD0_9TREE</name>
<sequence>MASEDSDTFSNAPTLTGDPPVDTQRSQSLMVIVRHPADAASAGTGSHKHYIPRHPVLSKGELRASDTQYASDILASILADPARNGSAFDRGRCTLKEQGDTKPSSSVEQSWNVGLGMCDTVLKHGSPTEKAATLRSGMTLRTEDGSTDMLEWHPHLFYTEHKGDNGRSVSLTEAESGTVKRWRGASPLKLARTTPTEEMTRTLYEAMDNNLRDWMNNNTGFTLARCDY</sequence>
<keyword evidence="3" id="KW-1185">Reference proteome</keyword>